<sequence length="94" mass="9852">ARLFPSGETGTCACPALRVSVGCTRPAVYSPHLACAAACVLPGSYMGENIPRSKGSGAPGTPCTAKTLDEECRDRMESQHPILQILQKEPHVGT</sequence>
<organism evidence="1 2">
    <name type="scientific">Aegilops tauschii subsp. strangulata</name>
    <name type="common">Goatgrass</name>
    <dbReference type="NCBI Taxonomy" id="200361"/>
    <lineage>
        <taxon>Eukaryota</taxon>
        <taxon>Viridiplantae</taxon>
        <taxon>Streptophyta</taxon>
        <taxon>Embryophyta</taxon>
        <taxon>Tracheophyta</taxon>
        <taxon>Spermatophyta</taxon>
        <taxon>Magnoliopsida</taxon>
        <taxon>Liliopsida</taxon>
        <taxon>Poales</taxon>
        <taxon>Poaceae</taxon>
        <taxon>BOP clade</taxon>
        <taxon>Pooideae</taxon>
        <taxon>Triticodae</taxon>
        <taxon>Triticeae</taxon>
        <taxon>Triticinae</taxon>
        <taxon>Aegilops</taxon>
    </lineage>
</organism>
<dbReference type="EnsemblPlants" id="AET1Gv20575900.2">
    <property type="protein sequence ID" value="AET1Gv20575900.2"/>
    <property type="gene ID" value="AET1Gv20575900"/>
</dbReference>
<protein>
    <submittedName>
        <fullName evidence="1">Uncharacterized protein</fullName>
    </submittedName>
</protein>
<reference evidence="1" key="4">
    <citation type="submission" date="2019-03" db="UniProtKB">
        <authorList>
            <consortium name="EnsemblPlants"/>
        </authorList>
    </citation>
    <scope>IDENTIFICATION</scope>
</reference>
<proteinExistence type="predicted"/>
<reference evidence="1" key="3">
    <citation type="journal article" date="2017" name="Nature">
        <title>Genome sequence of the progenitor of the wheat D genome Aegilops tauschii.</title>
        <authorList>
            <person name="Luo M.C."/>
            <person name="Gu Y.Q."/>
            <person name="Puiu D."/>
            <person name="Wang H."/>
            <person name="Twardziok S.O."/>
            <person name="Deal K.R."/>
            <person name="Huo N."/>
            <person name="Zhu T."/>
            <person name="Wang L."/>
            <person name="Wang Y."/>
            <person name="McGuire P.E."/>
            <person name="Liu S."/>
            <person name="Long H."/>
            <person name="Ramasamy R.K."/>
            <person name="Rodriguez J.C."/>
            <person name="Van S.L."/>
            <person name="Yuan L."/>
            <person name="Wang Z."/>
            <person name="Xia Z."/>
            <person name="Xiao L."/>
            <person name="Anderson O.D."/>
            <person name="Ouyang S."/>
            <person name="Liang Y."/>
            <person name="Zimin A.V."/>
            <person name="Pertea G."/>
            <person name="Qi P."/>
            <person name="Bennetzen J.L."/>
            <person name="Dai X."/>
            <person name="Dawson M.W."/>
            <person name="Muller H.G."/>
            <person name="Kugler K."/>
            <person name="Rivarola-Duarte L."/>
            <person name="Spannagl M."/>
            <person name="Mayer K.F.X."/>
            <person name="Lu F.H."/>
            <person name="Bevan M.W."/>
            <person name="Leroy P."/>
            <person name="Li P."/>
            <person name="You F.M."/>
            <person name="Sun Q."/>
            <person name="Liu Z."/>
            <person name="Lyons E."/>
            <person name="Wicker T."/>
            <person name="Salzberg S.L."/>
            <person name="Devos K.M."/>
            <person name="Dvorak J."/>
        </authorList>
    </citation>
    <scope>NUCLEOTIDE SEQUENCE [LARGE SCALE GENOMIC DNA]</scope>
    <source>
        <strain evidence="1">cv. AL8/78</strain>
    </source>
</reference>
<accession>A0A452YYR9</accession>
<name>A0A452YYR9_AEGTS</name>
<dbReference type="Gramene" id="AET1Gv20575900.2">
    <property type="protein sequence ID" value="AET1Gv20575900.2"/>
    <property type="gene ID" value="AET1Gv20575900"/>
</dbReference>
<reference evidence="1" key="5">
    <citation type="journal article" date="2021" name="G3 (Bethesda)">
        <title>Aegilops tauschii genome assembly Aet v5.0 features greater sequence contiguity and improved annotation.</title>
        <authorList>
            <person name="Wang L."/>
            <person name="Zhu T."/>
            <person name="Rodriguez J.C."/>
            <person name="Deal K.R."/>
            <person name="Dubcovsky J."/>
            <person name="McGuire P.E."/>
            <person name="Lux T."/>
            <person name="Spannagl M."/>
            <person name="Mayer K.F.X."/>
            <person name="Baldrich P."/>
            <person name="Meyers B.C."/>
            <person name="Huo N."/>
            <person name="Gu Y.Q."/>
            <person name="Zhou H."/>
            <person name="Devos K.M."/>
            <person name="Bennetzen J.L."/>
            <person name="Unver T."/>
            <person name="Budak H."/>
            <person name="Gulick P.J."/>
            <person name="Galiba G."/>
            <person name="Kalapos B."/>
            <person name="Nelson D.R."/>
            <person name="Li P."/>
            <person name="You F.M."/>
            <person name="Luo M.C."/>
            <person name="Dvorak J."/>
        </authorList>
    </citation>
    <scope>NUCLEOTIDE SEQUENCE [LARGE SCALE GENOMIC DNA]</scope>
    <source>
        <strain evidence="1">cv. AL8/78</strain>
    </source>
</reference>
<reference evidence="2" key="2">
    <citation type="journal article" date="2017" name="Nat. Plants">
        <title>The Aegilops tauschii genome reveals multiple impacts of transposons.</title>
        <authorList>
            <person name="Zhao G."/>
            <person name="Zou C."/>
            <person name="Li K."/>
            <person name="Wang K."/>
            <person name="Li T."/>
            <person name="Gao L."/>
            <person name="Zhang X."/>
            <person name="Wang H."/>
            <person name="Yang Z."/>
            <person name="Liu X."/>
            <person name="Jiang W."/>
            <person name="Mao L."/>
            <person name="Kong X."/>
            <person name="Jiao Y."/>
            <person name="Jia J."/>
        </authorList>
    </citation>
    <scope>NUCLEOTIDE SEQUENCE [LARGE SCALE GENOMIC DNA]</scope>
    <source>
        <strain evidence="2">cv. AL8/78</strain>
    </source>
</reference>
<evidence type="ECO:0000313" key="2">
    <source>
        <dbReference type="Proteomes" id="UP000015105"/>
    </source>
</evidence>
<evidence type="ECO:0000313" key="1">
    <source>
        <dbReference type="EnsemblPlants" id="AET1Gv20575900.2"/>
    </source>
</evidence>
<dbReference type="Proteomes" id="UP000015105">
    <property type="component" value="Chromosome 1D"/>
</dbReference>
<keyword evidence="2" id="KW-1185">Reference proteome</keyword>
<dbReference type="AlphaFoldDB" id="A0A452YYR9"/>
<reference evidence="2" key="1">
    <citation type="journal article" date="2014" name="Science">
        <title>Ancient hybridizations among the ancestral genomes of bread wheat.</title>
        <authorList>
            <consortium name="International Wheat Genome Sequencing Consortium,"/>
            <person name="Marcussen T."/>
            <person name="Sandve S.R."/>
            <person name="Heier L."/>
            <person name="Spannagl M."/>
            <person name="Pfeifer M."/>
            <person name="Jakobsen K.S."/>
            <person name="Wulff B.B."/>
            <person name="Steuernagel B."/>
            <person name="Mayer K.F."/>
            <person name="Olsen O.A."/>
        </authorList>
    </citation>
    <scope>NUCLEOTIDE SEQUENCE [LARGE SCALE GENOMIC DNA]</scope>
    <source>
        <strain evidence="2">cv. AL8/78</strain>
    </source>
</reference>